<evidence type="ECO:0000256" key="13">
    <source>
        <dbReference type="ARBA" id="ARBA00043832"/>
    </source>
</evidence>
<dbReference type="PANTHER" id="PTHR20963">
    <property type="entry name" value="MULTIPLE INOSITOL POLYPHOSPHATE PHOSPHATASE-RELATED"/>
    <property type="match status" value="1"/>
</dbReference>
<comment type="catalytic activity">
    <reaction evidence="12">
        <text>1D-myo-inositol hexakisphosphate + H2O = 1D-myo-inositol 1,2,4,5,6-pentakisphosphate + phosphate</text>
        <dbReference type="Rhea" id="RHEA:16989"/>
        <dbReference type="ChEBI" id="CHEBI:15377"/>
        <dbReference type="ChEBI" id="CHEBI:43474"/>
        <dbReference type="ChEBI" id="CHEBI:57798"/>
        <dbReference type="ChEBI" id="CHEBI:58130"/>
        <dbReference type="EC" id="3.1.3.62"/>
    </reaction>
    <physiologicalReaction direction="left-to-right" evidence="12">
        <dbReference type="Rhea" id="RHEA:16990"/>
    </physiologicalReaction>
</comment>
<feature type="region of interest" description="Disordered" evidence="14">
    <location>
        <begin position="481"/>
        <end position="500"/>
    </location>
</feature>
<evidence type="ECO:0000256" key="3">
    <source>
        <dbReference type="ARBA" id="ARBA00012976"/>
    </source>
</evidence>
<protein>
    <recommendedName>
        <fullName evidence="5">Multiple inositol polyphosphate phosphatase 1</fullName>
        <ecNumber evidence="4">3.1.3.62</ecNumber>
        <ecNumber evidence="3">3.1.3.80</ecNumber>
    </recommendedName>
    <alternativeName>
        <fullName evidence="9">2,3-bisphosphoglycerate 3-phosphatase</fullName>
    </alternativeName>
</protein>
<evidence type="ECO:0000313" key="16">
    <source>
        <dbReference type="Proteomes" id="UP001194580"/>
    </source>
</evidence>
<dbReference type="InterPro" id="IPR000560">
    <property type="entry name" value="His_Pase_clade-2"/>
</dbReference>
<dbReference type="InterPro" id="IPR033379">
    <property type="entry name" value="Acid_Pase_AS"/>
</dbReference>
<comment type="catalytic activity">
    <reaction evidence="10">
        <text>1D-myo-inositol 1,2,5,6-tetrakisphosphate + H2O = 1D-myo-inositol 1,2,6-trisphosphate + phosphate</text>
        <dbReference type="Rhea" id="RHEA:77119"/>
        <dbReference type="ChEBI" id="CHEBI:15377"/>
        <dbReference type="ChEBI" id="CHEBI:43474"/>
        <dbReference type="ChEBI" id="CHEBI:195535"/>
        <dbReference type="ChEBI" id="CHEBI:195537"/>
        <dbReference type="EC" id="3.1.3.62"/>
    </reaction>
    <physiologicalReaction direction="left-to-right" evidence="10">
        <dbReference type="Rhea" id="RHEA:77120"/>
    </physiologicalReaction>
</comment>
<dbReference type="PANTHER" id="PTHR20963:SF8">
    <property type="entry name" value="MULTIPLE INOSITOL POLYPHOSPHATE PHOSPHATASE 1"/>
    <property type="match status" value="1"/>
</dbReference>
<dbReference type="SUPFAM" id="SSF53254">
    <property type="entry name" value="Phosphoglycerate mutase-like"/>
    <property type="match status" value="1"/>
</dbReference>
<keyword evidence="6" id="KW-0732">Signal</keyword>
<sequence>MQSTKEDIEVGRNEQELHVPAIAEIEGRLAQFPHLIGKGQPPKVKGSSPSSSPLYSLPPMNWIRSHLGTKSPYPHESRPVGQLRDTPKGYELVQIHLIGRHGTRFPSSSKSVGFKTLADRLKGINLRGFEWLHDWPSETLYPPSRGNLLSAQGDADLYQIGRRFAIRYKTLLQKYPYDASTYQFYSSAKSRCSQSAFAFSVGLFEGRLTPETGYESGYRPPIQPVEISMLPIGLDKELAVKYACPRWLESVKDQPGVVKETKLFESKFILALAKRLTEILSAGAATPAAMVNITVKDAAAIQNICGFEISMHNNDQTWCRLLGLGLESDAAAAPAGTQKGDAKTVFKNFEIAGDLEDYYTHGPGVPFNRHLGCKLGTSLKENIEMVLLEGESSTTTPIKKQIDDDDEEGSKKYRGLFKFGHSETILFFSDFLGLYSQKGVPLTADMTAEQYDHREFKTSKFSPFAANMAFEIYRPTAARTPNKRRRLDDEAEAAAAPAGPTATPRGLVRLLVNEVPMLIPGCGGKYFCEWSSFKKVLEQAGSGCDFDGCCSTLLSQPIPTPAPASVTRSSGVKAAAISLIYRNQAPFFLAGKHPQPQPVCLTVDPIVKQQLRG</sequence>
<evidence type="ECO:0000256" key="5">
    <source>
        <dbReference type="ARBA" id="ARBA00018097"/>
    </source>
</evidence>
<evidence type="ECO:0000256" key="8">
    <source>
        <dbReference type="ARBA" id="ARBA00023136"/>
    </source>
</evidence>
<dbReference type="GO" id="GO:0016020">
    <property type="term" value="C:membrane"/>
    <property type="evidence" value="ECO:0007669"/>
    <property type="project" value="UniProtKB-SubCell"/>
</dbReference>
<comment type="subcellular location">
    <subcellularLocation>
        <location evidence="1">Membrane</location>
    </subcellularLocation>
</comment>
<evidence type="ECO:0000313" key="15">
    <source>
        <dbReference type="EMBL" id="KAG0272753.1"/>
    </source>
</evidence>
<dbReference type="Gene3D" id="3.40.50.1240">
    <property type="entry name" value="Phosphoglycerate mutase-like"/>
    <property type="match status" value="1"/>
</dbReference>
<accession>A0AAD4H565</accession>
<evidence type="ECO:0000256" key="1">
    <source>
        <dbReference type="ARBA" id="ARBA00004370"/>
    </source>
</evidence>
<evidence type="ECO:0000256" key="6">
    <source>
        <dbReference type="ARBA" id="ARBA00022729"/>
    </source>
</evidence>
<dbReference type="CDD" id="cd07061">
    <property type="entry name" value="HP_HAP_like"/>
    <property type="match status" value="1"/>
</dbReference>
<comment type="catalytic activity">
    <reaction evidence="11">
        <text>1D-myo-inositol 1,2,4,5,6-pentakisphosphate + H2O = 1D-myo-inositol 1,2,5,6-tetrakisphosphate + phosphate</text>
        <dbReference type="Rhea" id="RHEA:77115"/>
        <dbReference type="ChEBI" id="CHEBI:15377"/>
        <dbReference type="ChEBI" id="CHEBI:43474"/>
        <dbReference type="ChEBI" id="CHEBI:57798"/>
        <dbReference type="ChEBI" id="CHEBI:195535"/>
        <dbReference type="EC" id="3.1.3.62"/>
    </reaction>
    <physiologicalReaction direction="left-to-right" evidence="11">
        <dbReference type="Rhea" id="RHEA:77116"/>
    </physiologicalReaction>
</comment>
<evidence type="ECO:0000256" key="11">
    <source>
        <dbReference type="ARBA" id="ARBA00043671"/>
    </source>
</evidence>
<evidence type="ECO:0000256" key="2">
    <source>
        <dbReference type="ARBA" id="ARBA00008422"/>
    </source>
</evidence>
<comment type="caution">
    <text evidence="15">The sequence shown here is derived from an EMBL/GenBank/DDBJ whole genome shotgun (WGS) entry which is preliminary data.</text>
</comment>
<comment type="catalytic activity">
    <reaction evidence="13">
        <text>(2R)-2,3-bisphosphoglycerate + H2O = (2R)-2-phosphoglycerate + phosphate</text>
        <dbReference type="Rhea" id="RHEA:27381"/>
        <dbReference type="ChEBI" id="CHEBI:15377"/>
        <dbReference type="ChEBI" id="CHEBI:43474"/>
        <dbReference type="ChEBI" id="CHEBI:58248"/>
        <dbReference type="ChEBI" id="CHEBI:58289"/>
        <dbReference type="EC" id="3.1.3.80"/>
    </reaction>
    <physiologicalReaction direction="left-to-right" evidence="13">
        <dbReference type="Rhea" id="RHEA:27382"/>
    </physiologicalReaction>
</comment>
<evidence type="ECO:0000256" key="4">
    <source>
        <dbReference type="ARBA" id="ARBA00013040"/>
    </source>
</evidence>
<evidence type="ECO:0000256" key="12">
    <source>
        <dbReference type="ARBA" id="ARBA00043691"/>
    </source>
</evidence>
<dbReference type="Pfam" id="PF00328">
    <property type="entry name" value="His_Phos_2"/>
    <property type="match status" value="1"/>
</dbReference>
<dbReference type="GO" id="GO:0052745">
    <property type="term" value="F:inositol phosphate phosphatase activity"/>
    <property type="evidence" value="ECO:0007669"/>
    <property type="project" value="TreeGrafter"/>
</dbReference>
<gene>
    <name evidence="15" type="primary">MINPP1_1</name>
    <name evidence="15" type="ORF">BGZ95_011464</name>
</gene>
<dbReference type="AlphaFoldDB" id="A0AAD4H565"/>
<proteinExistence type="inferred from homology"/>
<keyword evidence="7" id="KW-0378">Hydrolase</keyword>
<evidence type="ECO:0000256" key="10">
    <source>
        <dbReference type="ARBA" id="ARBA00043668"/>
    </source>
</evidence>
<dbReference type="PROSITE" id="PS00616">
    <property type="entry name" value="HIS_ACID_PHOSPHAT_1"/>
    <property type="match status" value="1"/>
</dbReference>
<dbReference type="InterPro" id="IPR029033">
    <property type="entry name" value="His_PPase_superfam"/>
</dbReference>
<dbReference type="EC" id="3.1.3.80" evidence="3"/>
<reference evidence="15" key="1">
    <citation type="journal article" date="2020" name="Fungal Divers.">
        <title>Resolving the Mortierellaceae phylogeny through synthesis of multi-gene phylogenetics and phylogenomics.</title>
        <authorList>
            <person name="Vandepol N."/>
            <person name="Liber J."/>
            <person name="Desiro A."/>
            <person name="Na H."/>
            <person name="Kennedy M."/>
            <person name="Barry K."/>
            <person name="Grigoriev I.V."/>
            <person name="Miller A.N."/>
            <person name="O'Donnell K."/>
            <person name="Stajich J.E."/>
            <person name="Bonito G."/>
        </authorList>
    </citation>
    <scope>NUCLEOTIDE SEQUENCE</scope>
    <source>
        <strain evidence="15">NRRL 28262</strain>
    </source>
</reference>
<dbReference type="Proteomes" id="UP001194580">
    <property type="component" value="Unassembled WGS sequence"/>
</dbReference>
<dbReference type="GO" id="GO:0034417">
    <property type="term" value="F:bisphosphoglycerate 3-phosphatase activity"/>
    <property type="evidence" value="ECO:0007669"/>
    <property type="project" value="UniProtKB-EC"/>
</dbReference>
<evidence type="ECO:0000256" key="9">
    <source>
        <dbReference type="ARBA" id="ARBA00031642"/>
    </source>
</evidence>
<organism evidence="15 16">
    <name type="scientific">Linnemannia exigua</name>
    <dbReference type="NCBI Taxonomy" id="604196"/>
    <lineage>
        <taxon>Eukaryota</taxon>
        <taxon>Fungi</taxon>
        <taxon>Fungi incertae sedis</taxon>
        <taxon>Mucoromycota</taxon>
        <taxon>Mortierellomycotina</taxon>
        <taxon>Mortierellomycetes</taxon>
        <taxon>Mortierellales</taxon>
        <taxon>Mortierellaceae</taxon>
        <taxon>Linnemannia</taxon>
    </lineage>
</organism>
<keyword evidence="8" id="KW-0472">Membrane</keyword>
<dbReference type="GO" id="GO:0003993">
    <property type="term" value="F:acid phosphatase activity"/>
    <property type="evidence" value="ECO:0007669"/>
    <property type="project" value="TreeGrafter"/>
</dbReference>
<comment type="similarity">
    <text evidence="2">Belongs to the histidine acid phosphatase family. MINPP1 subfamily.</text>
</comment>
<dbReference type="EMBL" id="JAAAIL010000866">
    <property type="protein sequence ID" value="KAG0272753.1"/>
    <property type="molecule type" value="Genomic_DNA"/>
</dbReference>
<keyword evidence="16" id="KW-1185">Reference proteome</keyword>
<dbReference type="EC" id="3.1.3.62" evidence="4"/>
<evidence type="ECO:0000256" key="7">
    <source>
        <dbReference type="ARBA" id="ARBA00022801"/>
    </source>
</evidence>
<evidence type="ECO:0000256" key="14">
    <source>
        <dbReference type="SAM" id="MobiDB-lite"/>
    </source>
</evidence>
<name>A0AAD4H565_9FUNG</name>